<gene>
    <name evidence="1" type="ORF">COT51_03310</name>
</gene>
<organism evidence="1 2">
    <name type="scientific">candidate division WWE3 bacterium CG08_land_8_20_14_0_20_41_15</name>
    <dbReference type="NCBI Taxonomy" id="1975086"/>
    <lineage>
        <taxon>Bacteria</taxon>
        <taxon>Katanobacteria</taxon>
    </lineage>
</organism>
<reference evidence="2" key="1">
    <citation type="submission" date="2017-09" db="EMBL/GenBank/DDBJ databases">
        <title>Depth-based differentiation of microbial function through sediment-hosted aquifers and enrichment of novel symbionts in the deep terrestrial subsurface.</title>
        <authorList>
            <person name="Probst A.J."/>
            <person name="Ladd B."/>
            <person name="Jarett J.K."/>
            <person name="Geller-Mcgrath D.E."/>
            <person name="Sieber C.M.K."/>
            <person name="Emerson J.B."/>
            <person name="Anantharaman K."/>
            <person name="Thomas B.C."/>
            <person name="Malmstrom R."/>
            <person name="Stieglmeier M."/>
            <person name="Klingl A."/>
            <person name="Woyke T."/>
            <person name="Ryan C.M."/>
            <person name="Banfield J.F."/>
        </authorList>
    </citation>
    <scope>NUCLEOTIDE SEQUENCE [LARGE SCALE GENOMIC DNA]</scope>
</reference>
<dbReference type="Proteomes" id="UP000231098">
    <property type="component" value="Unassembled WGS sequence"/>
</dbReference>
<sequence>GPDGRVSARLLKKDSYQQGDERFKYYFVIELVGMRDKRSGFLKYKGRPVQVGQEIEIDFPDARVGGIVTHTGEASYLKKVNYLVDFKWENQDRTVAEKIKIGQTVLNFGTNEEIGKIEKVNITPAGNRLLAVGTMYGGTQLMTNPDWVDVSFRMRLATEVDGGISVYAGHQKVKVGEPLWIYGEAVDTQEVKVVGLTRL</sequence>
<feature type="non-terminal residue" evidence="1">
    <location>
        <position position="1"/>
    </location>
</feature>
<evidence type="ECO:0000313" key="2">
    <source>
        <dbReference type="Proteomes" id="UP000231098"/>
    </source>
</evidence>
<evidence type="ECO:0000313" key="1">
    <source>
        <dbReference type="EMBL" id="PIS21330.1"/>
    </source>
</evidence>
<comment type="caution">
    <text evidence="1">The sequence shown here is derived from an EMBL/GenBank/DDBJ whole genome shotgun (WGS) entry which is preliminary data.</text>
</comment>
<name>A0A2H0X8S9_UNCKA</name>
<accession>A0A2H0X8S9</accession>
<proteinExistence type="predicted"/>
<dbReference type="EMBL" id="PEYV01000056">
    <property type="protein sequence ID" value="PIS21330.1"/>
    <property type="molecule type" value="Genomic_DNA"/>
</dbReference>
<protein>
    <submittedName>
        <fullName evidence="1">Uncharacterized protein</fullName>
    </submittedName>
</protein>
<dbReference type="AlphaFoldDB" id="A0A2H0X8S9"/>